<dbReference type="InParanoid" id="A0A177CLN9"/>
<feature type="region of interest" description="Disordered" evidence="1">
    <location>
        <begin position="594"/>
        <end position="615"/>
    </location>
</feature>
<sequence>MGAEYISGMGSLTLSQAVHLAQNSPGGVDQRLAQHLERKLVEVHAKIKAQPHSYILPQDEFALINYYRSRFGDSEIIKSATKRFWDNHHTSARRHRSVHESANCSRRPKEVRNGFYQKMGISRTPALQAIGEQNQLGWKGKRACQHRAALSSIFFFLILMTFSHPVIASQASSRSQLSRIDSALSGRAPNATTPLLECLQVSPPVLSPKKSCEKTLMVHEFAYSYGIPFIGNYTPPECEFNRITINFTVTSAGRQFDRLALMYFNDTEVWRTSTAEPTANGIVWTYVKDMSNYLSLFQEPQKIIFDLGNLIDDTYTGKWETTLTATFFTAQDTIDAADVIIPISAHQSSLDKPSAFAIPDTKAIDTLKFPHNVKKAVVSLSAVGQATEEFWWSNVLSSDTTAFGNETTLYGYSPFREVQLYIDETLVGVAWPFPVIFTGGVVPGFWRPVVGIDAFDLQEDEIDISAFLPSICDGQEHTFEIKVAGIDQDENGNAFLTETVGSNWVVTGKVFIWLDKTDSITRGAAPTIEAPNVVLGVSSSITKGANGTVQALDYSVKARRSFSVRSTIITSEGSRDVAWTQDLSFVIKGKLSNSGNDQNTTQTTTGKHESQGSYSRSFSYPLKVSSSYNVLEGGNYTINAEMSRAKNVQNIGHLAFPTAADSFDYGQLPGHTPLFTGAAISNSQNGSAHYLAAPALKKSFGSGSTEQIYSLAGISASGAAETDLYRRHILATNDSVVYDSQSVGDDTYVVQNSPPTPHQAGKQTYANLGIKAMLGRGPFREQ</sequence>
<dbReference type="EMBL" id="KV441551">
    <property type="protein sequence ID" value="OAG07697.1"/>
    <property type="molecule type" value="Genomic_DNA"/>
</dbReference>
<evidence type="ECO:0000259" key="2">
    <source>
        <dbReference type="Pfam" id="PF12222"/>
    </source>
</evidence>
<evidence type="ECO:0000256" key="1">
    <source>
        <dbReference type="SAM" id="MobiDB-lite"/>
    </source>
</evidence>
<proteinExistence type="predicted"/>
<dbReference type="GeneID" id="28759943"/>
<protein>
    <recommendedName>
        <fullName evidence="2">Peptide N-acetyl-beta-D-glucosaminyl asparaginase amidase A N-terminal domain-containing protein</fullName>
    </recommendedName>
</protein>
<dbReference type="InterPro" id="IPR056948">
    <property type="entry name" value="PNGaseA_N"/>
</dbReference>
<keyword evidence="4" id="KW-1185">Reference proteome</keyword>
<organism evidence="3 4">
    <name type="scientific">Paraphaeosphaeria sporulosa</name>
    <dbReference type="NCBI Taxonomy" id="1460663"/>
    <lineage>
        <taxon>Eukaryota</taxon>
        <taxon>Fungi</taxon>
        <taxon>Dikarya</taxon>
        <taxon>Ascomycota</taxon>
        <taxon>Pezizomycotina</taxon>
        <taxon>Dothideomycetes</taxon>
        <taxon>Pleosporomycetidae</taxon>
        <taxon>Pleosporales</taxon>
        <taxon>Massarineae</taxon>
        <taxon>Didymosphaeriaceae</taxon>
        <taxon>Paraphaeosphaeria</taxon>
    </lineage>
</organism>
<reference evidence="3 4" key="1">
    <citation type="submission" date="2016-05" db="EMBL/GenBank/DDBJ databases">
        <title>Comparative analysis of secretome profiles of manganese(II)-oxidizing ascomycete fungi.</title>
        <authorList>
            <consortium name="DOE Joint Genome Institute"/>
            <person name="Zeiner C.A."/>
            <person name="Purvine S.O."/>
            <person name="Zink E.M."/>
            <person name="Wu S."/>
            <person name="Pasa-Tolic L."/>
            <person name="Chaput D.L."/>
            <person name="Haridas S."/>
            <person name="Grigoriev I.V."/>
            <person name="Santelli C.M."/>
            <person name="Hansel C.M."/>
        </authorList>
    </citation>
    <scope>NUCLEOTIDE SEQUENCE [LARGE SCALE GENOMIC DNA]</scope>
    <source>
        <strain evidence="3 4">AP3s5-JAC2a</strain>
    </source>
</reference>
<feature type="compositionally biased region" description="Low complexity" evidence="1">
    <location>
        <begin position="594"/>
        <end position="605"/>
    </location>
</feature>
<accession>A0A177CLN9</accession>
<dbReference type="RefSeq" id="XP_018038062.1">
    <property type="nucleotide sequence ID" value="XM_018176457.1"/>
</dbReference>
<feature type="domain" description="Peptide N-acetyl-beta-D-glucosaminyl asparaginase amidase A N-terminal" evidence="2">
    <location>
        <begin position="209"/>
        <end position="524"/>
    </location>
</feature>
<dbReference type="Pfam" id="PF12222">
    <property type="entry name" value="PNGaseA"/>
    <property type="match status" value="1"/>
</dbReference>
<dbReference type="InterPro" id="IPR021102">
    <property type="entry name" value="PNGase_A"/>
</dbReference>
<evidence type="ECO:0000313" key="4">
    <source>
        <dbReference type="Proteomes" id="UP000077069"/>
    </source>
</evidence>
<gene>
    <name evidence="3" type="ORF">CC84DRAFT_1144439</name>
</gene>
<dbReference type="Proteomes" id="UP000077069">
    <property type="component" value="Unassembled WGS sequence"/>
</dbReference>
<dbReference type="AlphaFoldDB" id="A0A177CLN9"/>
<dbReference type="OrthoDB" id="1612078at2759"/>
<dbReference type="PANTHER" id="PTHR31104">
    <property type="entry name" value="PEPTIDE-N4-(N-ACETYL-BETA-GLUCOSAMINYL)ASPARAGINE AMIDASE A PROTEIN"/>
    <property type="match status" value="1"/>
</dbReference>
<dbReference type="Pfam" id="PF25156">
    <property type="entry name" value="PNGase_A_C"/>
    <property type="match status" value="1"/>
</dbReference>
<name>A0A177CLN9_9PLEO</name>
<evidence type="ECO:0000313" key="3">
    <source>
        <dbReference type="EMBL" id="OAG07697.1"/>
    </source>
</evidence>